<reference evidence="2 3" key="1">
    <citation type="submission" date="2017-02" db="EMBL/GenBank/DDBJ databases">
        <title>Natronthermophilus aegyptiacus gen. nov.,sp. nov., an aerobic, extremely halophilic alkalithermophilic archaeon isolated from the athalassohaline Wadi An Natrun, Egypt.</title>
        <authorList>
            <person name="Zhao B."/>
        </authorList>
    </citation>
    <scope>NUCLEOTIDE SEQUENCE [LARGE SCALE GENOMIC DNA]</scope>
    <source>
        <strain evidence="2 3">CGMCC 1.3597</strain>
    </source>
</reference>
<dbReference type="AlphaFoldDB" id="A0A202E746"/>
<organism evidence="2 3">
    <name type="scientific">Natronolimnobius baerhuensis</name>
    <dbReference type="NCBI Taxonomy" id="253108"/>
    <lineage>
        <taxon>Archaea</taxon>
        <taxon>Methanobacteriati</taxon>
        <taxon>Methanobacteriota</taxon>
        <taxon>Stenosarchaea group</taxon>
        <taxon>Halobacteria</taxon>
        <taxon>Halobacteriales</taxon>
        <taxon>Natrialbaceae</taxon>
        <taxon>Natronolimnobius</taxon>
    </lineage>
</organism>
<protein>
    <submittedName>
        <fullName evidence="2">Uncharacterized protein</fullName>
    </submittedName>
</protein>
<keyword evidence="3" id="KW-1185">Reference proteome</keyword>
<name>A0A202E746_9EURY</name>
<evidence type="ECO:0000313" key="2">
    <source>
        <dbReference type="EMBL" id="OVE84093.1"/>
    </source>
</evidence>
<feature type="region of interest" description="Disordered" evidence="1">
    <location>
        <begin position="1"/>
        <end position="20"/>
    </location>
</feature>
<dbReference type="Pfam" id="PF26005">
    <property type="entry name" value="rSAM_target_put"/>
    <property type="match status" value="1"/>
</dbReference>
<dbReference type="InterPro" id="IPR023906">
    <property type="entry name" value="rSAM_target_put"/>
</dbReference>
<dbReference type="EMBL" id="MWPH01000002">
    <property type="protein sequence ID" value="OVE84093.1"/>
    <property type="molecule type" value="Genomic_DNA"/>
</dbReference>
<comment type="caution">
    <text evidence="2">The sequence shown here is derived from an EMBL/GenBank/DDBJ whole genome shotgun (WGS) entry which is preliminary data.</text>
</comment>
<gene>
    <name evidence="2" type="ORF">B2G88_06580</name>
</gene>
<feature type="compositionally biased region" description="Basic and acidic residues" evidence="1">
    <location>
        <begin position="11"/>
        <end position="20"/>
    </location>
</feature>
<proteinExistence type="predicted"/>
<feature type="compositionally biased region" description="Polar residues" evidence="1">
    <location>
        <begin position="1"/>
        <end position="10"/>
    </location>
</feature>
<evidence type="ECO:0000256" key="1">
    <source>
        <dbReference type="SAM" id="MobiDB-lite"/>
    </source>
</evidence>
<dbReference type="Proteomes" id="UP000196084">
    <property type="component" value="Unassembled WGS sequence"/>
</dbReference>
<accession>A0A202E746</accession>
<evidence type="ECO:0000313" key="3">
    <source>
        <dbReference type="Proteomes" id="UP000196084"/>
    </source>
</evidence>
<sequence length="75" mass="8571">MTLTSMTTNIDLRDHPTDEYHTHLSEPFTAADPGDQFEITTERDIDPSLIRSQLEHDRALEWEYIDQCGCGGHVP</sequence>